<gene>
    <name evidence="2" type="ORF">CYCCA115_LOCUS968</name>
</gene>
<feature type="compositionally biased region" description="Basic and acidic residues" evidence="1">
    <location>
        <begin position="210"/>
        <end position="222"/>
    </location>
</feature>
<reference evidence="2" key="1">
    <citation type="submission" date="2023-08" db="EMBL/GenBank/DDBJ databases">
        <authorList>
            <person name="Audoor S."/>
            <person name="Bilcke G."/>
        </authorList>
    </citation>
    <scope>NUCLEOTIDE SEQUENCE</scope>
</reference>
<proteinExistence type="predicted"/>
<evidence type="ECO:0000256" key="1">
    <source>
        <dbReference type="SAM" id="MobiDB-lite"/>
    </source>
</evidence>
<protein>
    <submittedName>
        <fullName evidence="2">Uncharacterized protein</fullName>
    </submittedName>
</protein>
<accession>A0AAD2CLN3</accession>
<name>A0AAD2CLN3_9STRA</name>
<evidence type="ECO:0000313" key="3">
    <source>
        <dbReference type="Proteomes" id="UP001295423"/>
    </source>
</evidence>
<dbReference type="Proteomes" id="UP001295423">
    <property type="component" value="Unassembled WGS sequence"/>
</dbReference>
<dbReference type="AlphaFoldDB" id="A0AAD2CLN3"/>
<dbReference type="EMBL" id="CAKOGP040000002">
    <property type="protein sequence ID" value="CAJ1922271.1"/>
    <property type="molecule type" value="Genomic_DNA"/>
</dbReference>
<organism evidence="2 3">
    <name type="scientific">Cylindrotheca closterium</name>
    <dbReference type="NCBI Taxonomy" id="2856"/>
    <lineage>
        <taxon>Eukaryota</taxon>
        <taxon>Sar</taxon>
        <taxon>Stramenopiles</taxon>
        <taxon>Ochrophyta</taxon>
        <taxon>Bacillariophyta</taxon>
        <taxon>Bacillariophyceae</taxon>
        <taxon>Bacillariophycidae</taxon>
        <taxon>Bacillariales</taxon>
        <taxon>Bacillariaceae</taxon>
        <taxon>Cylindrotheca</taxon>
    </lineage>
</organism>
<sequence>MTTEGKPDIPTPITNANINTNTAQRVQNPKIKPHGIVLVGKKVKTPFGSGVVTAYRYQDSIYEIQLPTQATATSRSVNTLYTREVPEKIQSKEDDAEALNVAYEALEKMRRLNLEMQCFDVGIIHVDHGHCTTCLLSNSIPTKRFPRLQQAYEGATVAQESAANNIAKIPKLFQWQQQQQGSDAATTRQQSLNQRNVFQKLPSRLFGNKNNDHKNNLPDTKENQSTPANHQMLDERKPAAKAGTPRVLPRIQNLLDNRLKQQSPSCLICASPSCPNHCSPSFRKDGITVCLNCERLFQLEFITTCVKEPDAQIRAKHIDHMIDLYDRCLLLLNYSSQYIEQIAVTLENTKEKQNKIGLGSSGVGVVSGVLGIAAAATILTPAGPPLLIASLVFGGSATTVQVGTEALNYFSEPNKLADRIIALHGMTLSILRVTSTLRDAMMRDYIRTDGICDEKGDLAQVVQERFEKHRSGVVAGVNAGSGVALGGVALTEAGALAAADAGAMAAQAARVASTEAGVLAGAGAGARGASVASRATTASSAAARGLRFARFAGGALSAAVLLMEANAMHHTLRDIQEGNPCEKAKIMRGILQELEASALPSSSALDEECQRYLEAMMSRPHIPEVDAEAAEGHEDDLPQAECIVASSEGMAAPGAIIVEGAGNQTTSDSLPLSSVVAEEASPSLTSSVMNGSSSLFQRIQMHQRQRREMEAARNDEVIAVIVESEEARRAQLNLL</sequence>
<evidence type="ECO:0000313" key="2">
    <source>
        <dbReference type="EMBL" id="CAJ1922271.1"/>
    </source>
</evidence>
<comment type="caution">
    <text evidence="2">The sequence shown here is derived from an EMBL/GenBank/DDBJ whole genome shotgun (WGS) entry which is preliminary data.</text>
</comment>
<keyword evidence="3" id="KW-1185">Reference proteome</keyword>
<feature type="region of interest" description="Disordered" evidence="1">
    <location>
        <begin position="203"/>
        <end position="230"/>
    </location>
</feature>